<evidence type="ECO:0000313" key="4">
    <source>
        <dbReference type="Proteomes" id="UP000636709"/>
    </source>
</evidence>
<feature type="compositionally biased region" description="Low complexity" evidence="1">
    <location>
        <begin position="70"/>
        <end position="86"/>
    </location>
</feature>
<dbReference type="OrthoDB" id="672227at2759"/>
<evidence type="ECO:0000259" key="2">
    <source>
        <dbReference type="Pfam" id="PF04195"/>
    </source>
</evidence>
<evidence type="ECO:0000313" key="3">
    <source>
        <dbReference type="EMBL" id="KAF8644469.1"/>
    </source>
</evidence>
<reference evidence="3" key="1">
    <citation type="submission" date="2020-07" db="EMBL/GenBank/DDBJ databases">
        <title>Genome sequence and genetic diversity analysis of an under-domesticated orphan crop, white fonio (Digitaria exilis).</title>
        <authorList>
            <person name="Bennetzen J.L."/>
            <person name="Chen S."/>
            <person name="Ma X."/>
            <person name="Wang X."/>
            <person name="Yssel A.E.J."/>
            <person name="Chaluvadi S.R."/>
            <person name="Johnson M."/>
            <person name="Gangashetty P."/>
            <person name="Hamidou F."/>
            <person name="Sanogo M.D."/>
            <person name="Zwaenepoel A."/>
            <person name="Wallace J."/>
            <person name="Van De Peer Y."/>
            <person name="Van Deynze A."/>
        </authorList>
    </citation>
    <scope>NUCLEOTIDE SEQUENCE</scope>
    <source>
        <tissue evidence="3">Leaves</tissue>
    </source>
</reference>
<comment type="caution">
    <text evidence="3">The sequence shown here is derived from an EMBL/GenBank/DDBJ whole genome shotgun (WGS) entry which is preliminary data.</text>
</comment>
<feature type="region of interest" description="Disordered" evidence="1">
    <location>
        <begin position="514"/>
        <end position="533"/>
    </location>
</feature>
<dbReference type="Pfam" id="PF04195">
    <property type="entry name" value="Transposase_28"/>
    <property type="match status" value="1"/>
</dbReference>
<dbReference type="EMBL" id="JACEFO010003091">
    <property type="protein sequence ID" value="KAF8644469.1"/>
    <property type="molecule type" value="Genomic_DNA"/>
</dbReference>
<accession>A0A835DSV1</accession>
<feature type="compositionally biased region" description="Basic residues" evidence="1">
    <location>
        <begin position="521"/>
        <end position="533"/>
    </location>
</feature>
<feature type="compositionally biased region" description="Basic and acidic residues" evidence="1">
    <location>
        <begin position="479"/>
        <end position="488"/>
    </location>
</feature>
<dbReference type="AlphaFoldDB" id="A0A835DSV1"/>
<proteinExistence type="predicted"/>
<feature type="region of interest" description="Disordered" evidence="1">
    <location>
        <begin position="54"/>
        <end position="92"/>
    </location>
</feature>
<organism evidence="3 4">
    <name type="scientific">Digitaria exilis</name>
    <dbReference type="NCBI Taxonomy" id="1010633"/>
    <lineage>
        <taxon>Eukaryota</taxon>
        <taxon>Viridiplantae</taxon>
        <taxon>Streptophyta</taxon>
        <taxon>Embryophyta</taxon>
        <taxon>Tracheophyta</taxon>
        <taxon>Spermatophyta</taxon>
        <taxon>Magnoliopsida</taxon>
        <taxon>Liliopsida</taxon>
        <taxon>Poales</taxon>
        <taxon>Poaceae</taxon>
        <taxon>PACMAD clade</taxon>
        <taxon>Panicoideae</taxon>
        <taxon>Panicodae</taxon>
        <taxon>Paniceae</taxon>
        <taxon>Anthephorinae</taxon>
        <taxon>Digitaria</taxon>
    </lineage>
</organism>
<dbReference type="Proteomes" id="UP000636709">
    <property type="component" value="Unassembled WGS sequence"/>
</dbReference>
<sequence>MHMLGGAACTWHQLKGWDAFPLHVDALGACESSVWRRKSSAFFWKPIRAADRFPKTTKSSTGRNPKPNRLRTAAPTLTPTNLATPRGPSPRLPTFDLPSAPLLSTQEKLSGAMSWHQYHSTSSAASTYRRYADSYDAFFDHDDGDVKPAVVEHWRRDEAAYGFPGVVEDVKPAKQPRPQGGGGAAGGRRVHNGDDGTALSWPAAEPFRSTLRTQESLAGLRARYGIPEGFGLIPAGASQAACDPPPQPRGRGGAAASAVPICVYSQAFAAGMRLPLHPFVAGALAHYGIAPSQLAPNGWRVLVAFAVLCHFRGAGAPSLPVFRHFFALAPLPKAKGWYSLRGRESVPALFTGLPNSTKTWKEEFLLVSPPPGSPWRCPVRWGAPSKEATSDPVLTEAEAGVARRLAQGHGVVDLKTYLSESNLVAAKISRVPRVLASRVQPSPPAKKKKAVSTAPRRGSSFRAPGEGEGSRSGQGQISKLEEELGKAKARELAEARQALAYERELGKKVIKAEGSKGALAGKRRRGAHFMRSR</sequence>
<keyword evidence="4" id="KW-1185">Reference proteome</keyword>
<gene>
    <name evidence="3" type="ORF">HU200_066455</name>
</gene>
<feature type="region of interest" description="Disordered" evidence="1">
    <location>
        <begin position="169"/>
        <end position="195"/>
    </location>
</feature>
<dbReference type="PANTHER" id="PTHR31099:SF47">
    <property type="entry name" value="OS02G0307900 PROTEIN"/>
    <property type="match status" value="1"/>
</dbReference>
<protein>
    <recommendedName>
        <fullName evidence="2">Transposase (putative) gypsy type domain-containing protein</fullName>
    </recommendedName>
</protein>
<feature type="region of interest" description="Disordered" evidence="1">
    <location>
        <begin position="437"/>
        <end position="488"/>
    </location>
</feature>
<dbReference type="InterPro" id="IPR007321">
    <property type="entry name" value="Transposase_28"/>
</dbReference>
<dbReference type="PANTHER" id="PTHR31099">
    <property type="entry name" value="OS06G0165300 PROTEIN"/>
    <property type="match status" value="1"/>
</dbReference>
<feature type="domain" description="Transposase (putative) gypsy type" evidence="2">
    <location>
        <begin position="261"/>
        <end position="329"/>
    </location>
</feature>
<evidence type="ECO:0000256" key="1">
    <source>
        <dbReference type="SAM" id="MobiDB-lite"/>
    </source>
</evidence>
<name>A0A835DSV1_9POAL</name>